<proteinExistence type="predicted"/>
<gene>
    <name evidence="1" type="ORF">EfsSVR2332_24550</name>
</gene>
<dbReference type="Proteomes" id="UP001317613">
    <property type="component" value="Chromosome"/>
</dbReference>
<accession>A0AC59HRW8</accession>
<sequence length="56" mass="6545">MPQLAKIKIAPKSEKNSKNGFFNMKLPRFLLLSIHNHLVYGGFIRNTNKKQSFKRN</sequence>
<reference evidence="1" key="1">
    <citation type="submission" date="2022-08" db="EMBL/GenBank/DDBJ databases">
        <title>Molecular epidemiological analysis of five strains of VanD-type vancomycin-resistant Enterococcus faecalis.</title>
        <authorList>
            <person name="Mimura K."/>
            <person name="Hashimoto Y."/>
            <person name="Tomita H."/>
        </authorList>
    </citation>
    <scope>NUCLEOTIDE SEQUENCE</scope>
    <source>
        <strain evidence="1">SVR2332</strain>
    </source>
</reference>
<evidence type="ECO:0000313" key="2">
    <source>
        <dbReference type="Proteomes" id="UP001317613"/>
    </source>
</evidence>
<organism evidence="1 2">
    <name type="scientific">Enterococcus faecalis</name>
    <name type="common">Streptococcus faecalis</name>
    <dbReference type="NCBI Taxonomy" id="1351"/>
    <lineage>
        <taxon>Bacteria</taxon>
        <taxon>Bacillati</taxon>
        <taxon>Bacillota</taxon>
        <taxon>Bacilli</taxon>
        <taxon>Lactobacillales</taxon>
        <taxon>Enterococcaceae</taxon>
        <taxon>Enterococcus</taxon>
    </lineage>
</organism>
<dbReference type="EMBL" id="AP026729">
    <property type="protein sequence ID" value="BDQ62377.1"/>
    <property type="molecule type" value="Genomic_DNA"/>
</dbReference>
<protein>
    <submittedName>
        <fullName evidence="1">Uncharacterized protein</fullName>
    </submittedName>
</protein>
<evidence type="ECO:0000313" key="1">
    <source>
        <dbReference type="EMBL" id="BDQ62377.1"/>
    </source>
</evidence>
<name>A0AC59HRW8_ENTFL</name>